<name>A0A1U9ZZR8_9ACTN</name>
<organism evidence="1 2">
    <name type="scientific">[Actinomadura] parvosata subsp. kistnae</name>
    <dbReference type="NCBI Taxonomy" id="1909395"/>
    <lineage>
        <taxon>Bacteria</taxon>
        <taxon>Bacillati</taxon>
        <taxon>Actinomycetota</taxon>
        <taxon>Actinomycetes</taxon>
        <taxon>Streptosporangiales</taxon>
        <taxon>Streptosporangiaceae</taxon>
        <taxon>Nonomuraea</taxon>
    </lineage>
</organism>
<protein>
    <submittedName>
        <fullName evidence="1">Uncharacterized protein</fullName>
    </submittedName>
</protein>
<dbReference type="EMBL" id="CP017717">
    <property type="protein sequence ID" value="AQZ63444.1"/>
    <property type="molecule type" value="Genomic_DNA"/>
</dbReference>
<dbReference type="STRING" id="1909395.BKM31_20010"/>
<dbReference type="AlphaFoldDB" id="A0A1U9ZZR8"/>
<dbReference type="Proteomes" id="UP000190797">
    <property type="component" value="Chromosome"/>
</dbReference>
<accession>A0A1U9ZZR8</accession>
<reference evidence="2" key="1">
    <citation type="journal article" date="2017" name="Med. Chem. Commun.">
        <title>Nonomuraea sp. ATCC 55076 harbours the largest actinomycete chromosome to date and the kistamicin biosynthetic gene cluster.</title>
        <authorList>
            <person name="Nazari B."/>
            <person name="Forneris C.C."/>
            <person name="Gibson M.I."/>
            <person name="Moon K."/>
            <person name="Schramma K.R."/>
            <person name="Seyedsayamdost M.R."/>
        </authorList>
    </citation>
    <scope>NUCLEOTIDE SEQUENCE [LARGE SCALE GENOMIC DNA]</scope>
    <source>
        <strain evidence="2">ATCC 55076</strain>
    </source>
</reference>
<dbReference type="KEGG" id="noa:BKM31_20010"/>
<gene>
    <name evidence="1" type="ORF">BKM31_20010</name>
</gene>
<evidence type="ECO:0000313" key="2">
    <source>
        <dbReference type="Proteomes" id="UP000190797"/>
    </source>
</evidence>
<evidence type="ECO:0000313" key="1">
    <source>
        <dbReference type="EMBL" id="AQZ63444.1"/>
    </source>
</evidence>
<keyword evidence="2" id="KW-1185">Reference proteome</keyword>
<sequence length="107" mass="11112">MRQFARVCSGSEWQGRFHLHRDSVSRVREDSCPLLSVADGLLLIALWPAAVHSSITLKDSPMDGRVVDRRGLSGASSSAPAAVVAQAATAEPAAVTAGAAGDRDVTA</sequence>
<proteinExistence type="predicted"/>